<name>A0A2W1NQP2_PAEXE</name>
<accession>A0A2W1NQP2</accession>
<evidence type="ECO:0000313" key="1">
    <source>
        <dbReference type="EMBL" id="PZE21805.1"/>
    </source>
</evidence>
<reference evidence="1" key="1">
    <citation type="submission" date="2018-06" db="EMBL/GenBank/DDBJ databases">
        <title>Paenibacillus xerothermodurans sp. nov. an extremely dry heat resistant spore forming bacterium isolated from the soil of Cape Canaveral, Florida.</title>
        <authorList>
            <person name="Seuylemezian A."/>
            <person name="Kaur N."/>
            <person name="Patil P."/>
            <person name="Patil P."/>
            <person name="Mayilraj S."/>
            <person name="Vaishampayan P."/>
        </authorList>
    </citation>
    <scope>NUCLEOTIDE SEQUENCE [LARGE SCALE GENOMIC DNA]</scope>
    <source>
        <strain evidence="1">ATCC 27380</strain>
    </source>
</reference>
<protein>
    <submittedName>
        <fullName evidence="1">Uncharacterized protein</fullName>
    </submittedName>
</protein>
<comment type="caution">
    <text evidence="1">The sequence shown here is derived from an EMBL/GenBank/DDBJ whole genome shotgun (WGS) entry which is preliminary data.</text>
</comment>
<proteinExistence type="predicted"/>
<organism evidence="1 2">
    <name type="scientific">Paenibacillus xerothermodurans</name>
    <dbReference type="NCBI Taxonomy" id="1977292"/>
    <lineage>
        <taxon>Bacteria</taxon>
        <taxon>Bacillati</taxon>
        <taxon>Bacillota</taxon>
        <taxon>Bacilli</taxon>
        <taxon>Bacillales</taxon>
        <taxon>Paenibacillaceae</taxon>
        <taxon>Paenibacillus</taxon>
    </lineage>
</organism>
<sequence length="173" mass="19507">MFDPTVFDNLRVVFEGAMYDLDLNGPVQITQRIDRVELATMSRSFAMEAMRKDGGITKGSFMLTASLADLSAEILAEAGKQPGCALELRFEFPIREFERDCALAAERIEAVWGTEHSTAQTVSRDYGRAPSDLTDILRIRFAQKLDERHIDDIPRLLEHLLLSLERLDDAFAV</sequence>
<gene>
    <name evidence="1" type="ORF">CBW46_005195</name>
</gene>
<evidence type="ECO:0000313" key="2">
    <source>
        <dbReference type="Proteomes" id="UP000214746"/>
    </source>
</evidence>
<dbReference type="EMBL" id="NHRJ02000002">
    <property type="protein sequence ID" value="PZE21805.1"/>
    <property type="molecule type" value="Genomic_DNA"/>
</dbReference>
<dbReference type="RefSeq" id="WP_089198947.1">
    <property type="nucleotide sequence ID" value="NZ_NHRJ02000002.1"/>
</dbReference>
<dbReference type="Proteomes" id="UP000214746">
    <property type="component" value="Unassembled WGS sequence"/>
</dbReference>
<dbReference type="OrthoDB" id="2964978at2"/>
<keyword evidence="2" id="KW-1185">Reference proteome</keyword>
<dbReference type="AlphaFoldDB" id="A0A2W1NQP2"/>